<gene>
    <name evidence="5" type="primary">LOC111011239</name>
</gene>
<dbReference type="SUPFAM" id="SSF53756">
    <property type="entry name" value="UDP-Glycosyltransferase/glycogen phosphorylase"/>
    <property type="match status" value="2"/>
</dbReference>
<reference evidence="5" key="1">
    <citation type="submission" date="2025-08" db="UniProtKB">
        <authorList>
            <consortium name="RefSeq"/>
        </authorList>
    </citation>
    <scope>IDENTIFICATION</scope>
    <source>
        <strain evidence="5">OHB3-1</strain>
    </source>
</reference>
<dbReference type="GO" id="GO:0080043">
    <property type="term" value="F:quercetin 3-O-glucosyltransferase activity"/>
    <property type="evidence" value="ECO:0007669"/>
    <property type="project" value="TreeGrafter"/>
</dbReference>
<dbReference type="OrthoDB" id="5835829at2759"/>
<dbReference type="InterPro" id="IPR058980">
    <property type="entry name" value="Glyco_transf_N"/>
</dbReference>
<proteinExistence type="inferred from homology"/>
<dbReference type="KEGG" id="mcha:111011239"/>
<sequence length="326" mass="36275">MAPESDRQSQRPHAIFIPYPLQGHVIPSVHLATHLASRGFTISFVNTHAIHHQTSNAHSADVDGDIFSGVRKSGLDVHYSTISDGLPVGFDRSLNHDQFMRSLLHVFSAHVEEEVERIVKTASSRGEAPVTCLIADTFFVWPSKVAKKFNLLYISLWTEPALVFTLYYHLNLLRQNGHFACQAFIYALVLAHPAIGGFLTHCGWNSILESIWCNVPLLCFPLLTDQFTNRKLAVEDWAVGINLRDGRQISKEGVSEKIKRLMDAKSGAPYRDAVTQVRKTLENAVKPNGSSDRGMNQFINDLNATISNECGAKLAEDHIKSVNNGF</sequence>
<organism evidence="4 5">
    <name type="scientific">Momordica charantia</name>
    <name type="common">Bitter gourd</name>
    <name type="synonym">Balsam pear</name>
    <dbReference type="NCBI Taxonomy" id="3673"/>
    <lineage>
        <taxon>Eukaryota</taxon>
        <taxon>Viridiplantae</taxon>
        <taxon>Streptophyta</taxon>
        <taxon>Embryophyta</taxon>
        <taxon>Tracheophyta</taxon>
        <taxon>Spermatophyta</taxon>
        <taxon>Magnoliopsida</taxon>
        <taxon>eudicotyledons</taxon>
        <taxon>Gunneridae</taxon>
        <taxon>Pentapetalae</taxon>
        <taxon>rosids</taxon>
        <taxon>fabids</taxon>
        <taxon>Cucurbitales</taxon>
        <taxon>Cucurbitaceae</taxon>
        <taxon>Momordiceae</taxon>
        <taxon>Momordica</taxon>
    </lineage>
</organism>
<protein>
    <submittedName>
        <fullName evidence="5">UDP-glycosyltransferase 86A1</fullName>
    </submittedName>
</protein>
<dbReference type="Pfam" id="PF00201">
    <property type="entry name" value="UDPGT"/>
    <property type="match status" value="1"/>
</dbReference>
<evidence type="ECO:0000313" key="4">
    <source>
        <dbReference type="Proteomes" id="UP000504603"/>
    </source>
</evidence>
<dbReference type="Gene3D" id="3.40.50.2000">
    <property type="entry name" value="Glycogen Phosphorylase B"/>
    <property type="match status" value="3"/>
</dbReference>
<accession>A0A6J1CFL9</accession>
<keyword evidence="4" id="KW-1185">Reference proteome</keyword>
<keyword evidence="2" id="KW-0808">Transferase</keyword>
<evidence type="ECO:0000313" key="5">
    <source>
        <dbReference type="RefSeq" id="XP_022140630.1"/>
    </source>
</evidence>
<dbReference type="PANTHER" id="PTHR11926">
    <property type="entry name" value="GLUCOSYL/GLUCURONOSYL TRANSFERASES"/>
    <property type="match status" value="1"/>
</dbReference>
<dbReference type="GeneID" id="111011239"/>
<dbReference type="Proteomes" id="UP000504603">
    <property type="component" value="Unplaced"/>
</dbReference>
<name>A0A6J1CFL9_MOMCH</name>
<dbReference type="PANTHER" id="PTHR11926:SF774">
    <property type="entry name" value="UDP-GLYCOSYLTRANSFERASE 85A1-RELATED"/>
    <property type="match status" value="1"/>
</dbReference>
<evidence type="ECO:0000256" key="1">
    <source>
        <dbReference type="ARBA" id="ARBA00009995"/>
    </source>
</evidence>
<feature type="domain" description="Glycosyltransferase N-terminal" evidence="3">
    <location>
        <begin position="15"/>
        <end position="125"/>
    </location>
</feature>
<evidence type="ECO:0000259" key="3">
    <source>
        <dbReference type="Pfam" id="PF26168"/>
    </source>
</evidence>
<comment type="similarity">
    <text evidence="1">Belongs to the UDP-glycosyltransferase family.</text>
</comment>
<dbReference type="AlphaFoldDB" id="A0A6J1CFL9"/>
<dbReference type="InterPro" id="IPR002213">
    <property type="entry name" value="UDP_glucos_trans"/>
</dbReference>
<dbReference type="CDD" id="cd03784">
    <property type="entry name" value="GT1_Gtf-like"/>
    <property type="match status" value="1"/>
</dbReference>
<evidence type="ECO:0000256" key="2">
    <source>
        <dbReference type="ARBA" id="ARBA00022679"/>
    </source>
</evidence>
<dbReference type="RefSeq" id="XP_022140630.1">
    <property type="nucleotide sequence ID" value="XM_022284938.1"/>
</dbReference>
<dbReference type="Pfam" id="PF26168">
    <property type="entry name" value="Glyco_transf_N"/>
    <property type="match status" value="1"/>
</dbReference>
<dbReference type="GO" id="GO:0080044">
    <property type="term" value="F:quercetin 7-O-glucosyltransferase activity"/>
    <property type="evidence" value="ECO:0007669"/>
    <property type="project" value="TreeGrafter"/>
</dbReference>